<dbReference type="Proteomes" id="UP000662200">
    <property type="component" value="Unassembled WGS sequence"/>
</dbReference>
<dbReference type="RefSeq" id="WP_189114096.1">
    <property type="nucleotide sequence ID" value="NZ_BMQC01000006.1"/>
</dbReference>
<dbReference type="Gene3D" id="3.40.640.10">
    <property type="entry name" value="Type I PLP-dependent aspartate aminotransferase-like (Major domain)"/>
    <property type="match status" value="1"/>
</dbReference>
<dbReference type="GO" id="GO:0019346">
    <property type="term" value="P:transsulfuration"/>
    <property type="evidence" value="ECO:0007669"/>
    <property type="project" value="InterPro"/>
</dbReference>
<evidence type="ECO:0000313" key="6">
    <source>
        <dbReference type="Proteomes" id="UP000662200"/>
    </source>
</evidence>
<dbReference type="Pfam" id="PF01053">
    <property type="entry name" value="Cys_Met_Meta_PP"/>
    <property type="match status" value="1"/>
</dbReference>
<comment type="similarity">
    <text evidence="4">Belongs to the trans-sulfuration enzymes family.</text>
</comment>
<organism evidence="5 6">
    <name type="scientific">Pilimelia terevasa</name>
    <dbReference type="NCBI Taxonomy" id="53372"/>
    <lineage>
        <taxon>Bacteria</taxon>
        <taxon>Bacillati</taxon>
        <taxon>Actinomycetota</taxon>
        <taxon>Actinomycetes</taxon>
        <taxon>Micromonosporales</taxon>
        <taxon>Micromonosporaceae</taxon>
        <taxon>Pilimelia</taxon>
    </lineage>
</organism>
<dbReference type="NCBIfam" id="NF005758">
    <property type="entry name" value="PRK07582.1"/>
    <property type="match status" value="1"/>
</dbReference>
<evidence type="ECO:0000256" key="4">
    <source>
        <dbReference type="RuleBase" id="RU362118"/>
    </source>
</evidence>
<accession>A0A8J3FI55</accession>
<proteinExistence type="inferred from homology"/>
<dbReference type="GO" id="GO:0019343">
    <property type="term" value="P:cysteine biosynthetic process via cystathionine"/>
    <property type="evidence" value="ECO:0007669"/>
    <property type="project" value="TreeGrafter"/>
</dbReference>
<evidence type="ECO:0000313" key="5">
    <source>
        <dbReference type="EMBL" id="GGK28443.1"/>
    </source>
</evidence>
<dbReference type="SUPFAM" id="SSF53383">
    <property type="entry name" value="PLP-dependent transferases"/>
    <property type="match status" value="1"/>
</dbReference>
<keyword evidence="6" id="KW-1185">Reference proteome</keyword>
<dbReference type="PANTHER" id="PTHR11808:SF85">
    <property type="entry name" value="CYSTATHIONINE GAMMA-LYASE-RELATED"/>
    <property type="match status" value="1"/>
</dbReference>
<sequence length="369" mass="37572">MTGDGTRCVRAGLPAARPGEPLLPGPVFAAPFHLDPADPTGADTYARTDNPTRRLFEAAVGELEGGTAVAYASGLAAVTGALLAVLAAGDTVVLPADGYHSTPAFGVETLAPLGVRVRTAPTAGPVPALDGVRLVLVEAPANPGLDLPDLAGLVAAARAAGTLVAVDSTAATPLGLRPLDHGADLVLASGTKALSGHSDLLIGYAATRDPELAALLRARREHSGAVPGPFDCWLAHRSLATLDLRLARQGVNAAAVAALLAARPEVTGVRWPGLPTDPAYDRARELLRRPPGLVAAVFPDAAHVTRLLRHSRLAAAATSFGGLHTTVDRRAVWGDHVPPGFVRISCGIEDTADLVADLTDALDAAGTGP</sequence>
<reference evidence="5" key="1">
    <citation type="journal article" date="2014" name="Int. J. Syst. Evol. Microbiol.">
        <title>Complete genome sequence of Corynebacterium casei LMG S-19264T (=DSM 44701T), isolated from a smear-ripened cheese.</title>
        <authorList>
            <consortium name="US DOE Joint Genome Institute (JGI-PGF)"/>
            <person name="Walter F."/>
            <person name="Albersmeier A."/>
            <person name="Kalinowski J."/>
            <person name="Ruckert C."/>
        </authorList>
    </citation>
    <scope>NUCLEOTIDE SEQUENCE</scope>
    <source>
        <strain evidence="5">JCM 3091</strain>
    </source>
</reference>
<feature type="modified residue" description="N6-(pyridoxal phosphate)lysine" evidence="3">
    <location>
        <position position="192"/>
    </location>
</feature>
<dbReference type="GO" id="GO:0005737">
    <property type="term" value="C:cytoplasm"/>
    <property type="evidence" value="ECO:0007669"/>
    <property type="project" value="TreeGrafter"/>
</dbReference>
<name>A0A8J3FI55_9ACTN</name>
<gene>
    <name evidence="5" type="primary">cysA</name>
    <name evidence="5" type="ORF">GCM10010124_21330</name>
</gene>
<dbReference type="InterPro" id="IPR015422">
    <property type="entry name" value="PyrdxlP-dep_Trfase_small"/>
</dbReference>
<dbReference type="InterPro" id="IPR015424">
    <property type="entry name" value="PyrdxlP-dep_Trfase"/>
</dbReference>
<reference evidence="5" key="2">
    <citation type="submission" date="2020-09" db="EMBL/GenBank/DDBJ databases">
        <authorList>
            <person name="Sun Q."/>
            <person name="Ohkuma M."/>
        </authorList>
    </citation>
    <scope>NUCLEOTIDE SEQUENCE</scope>
    <source>
        <strain evidence="5">JCM 3091</strain>
    </source>
</reference>
<evidence type="ECO:0000256" key="2">
    <source>
        <dbReference type="ARBA" id="ARBA00022898"/>
    </source>
</evidence>
<dbReference type="GO" id="GO:0004123">
    <property type="term" value="F:cystathionine gamma-lyase activity"/>
    <property type="evidence" value="ECO:0007669"/>
    <property type="project" value="TreeGrafter"/>
</dbReference>
<keyword evidence="2 3" id="KW-0663">Pyridoxal phosphate</keyword>
<dbReference type="PIRSF" id="PIRSF001434">
    <property type="entry name" value="CGS"/>
    <property type="match status" value="1"/>
</dbReference>
<comment type="cofactor">
    <cofactor evidence="1 4">
        <name>pyridoxal 5'-phosphate</name>
        <dbReference type="ChEBI" id="CHEBI:597326"/>
    </cofactor>
</comment>
<dbReference type="InterPro" id="IPR015421">
    <property type="entry name" value="PyrdxlP-dep_Trfase_major"/>
</dbReference>
<protein>
    <submittedName>
        <fullName evidence="5">Putative cystathionine gamma-lyase</fullName>
    </submittedName>
</protein>
<dbReference type="GO" id="GO:0030170">
    <property type="term" value="F:pyridoxal phosphate binding"/>
    <property type="evidence" value="ECO:0007669"/>
    <property type="project" value="InterPro"/>
</dbReference>
<dbReference type="Gene3D" id="3.90.1150.10">
    <property type="entry name" value="Aspartate Aminotransferase, domain 1"/>
    <property type="match status" value="1"/>
</dbReference>
<comment type="caution">
    <text evidence="5">The sequence shown here is derived from an EMBL/GenBank/DDBJ whole genome shotgun (WGS) entry which is preliminary data.</text>
</comment>
<dbReference type="AlphaFoldDB" id="A0A8J3FI55"/>
<dbReference type="InterPro" id="IPR000277">
    <property type="entry name" value="Cys/Met-Metab_PyrdxlP-dep_enz"/>
</dbReference>
<dbReference type="PANTHER" id="PTHR11808">
    <property type="entry name" value="TRANS-SULFURATION ENZYME FAMILY MEMBER"/>
    <property type="match status" value="1"/>
</dbReference>
<evidence type="ECO:0000256" key="3">
    <source>
        <dbReference type="PIRSR" id="PIRSR001434-2"/>
    </source>
</evidence>
<evidence type="ECO:0000256" key="1">
    <source>
        <dbReference type="ARBA" id="ARBA00001933"/>
    </source>
</evidence>
<dbReference type="EMBL" id="BMQC01000006">
    <property type="protein sequence ID" value="GGK28443.1"/>
    <property type="molecule type" value="Genomic_DNA"/>
</dbReference>